<feature type="transmembrane region" description="Helical" evidence="1">
    <location>
        <begin position="103"/>
        <end position="124"/>
    </location>
</feature>
<reference evidence="2 3" key="1">
    <citation type="submission" date="2013-05" db="EMBL/GenBank/DDBJ databases">
        <title>Draft genome sequence of Rubidibacter lacunae KORDI 51-2.</title>
        <authorList>
            <person name="Choi D.H."/>
            <person name="Noh J.H."/>
            <person name="Kwon K.-K."/>
            <person name="Lee J.-H."/>
            <person name="Ryu J.-Y."/>
        </authorList>
    </citation>
    <scope>NUCLEOTIDE SEQUENCE [LARGE SCALE GENOMIC DNA]</scope>
    <source>
        <strain evidence="2 3">KORDI 51-2</strain>
    </source>
</reference>
<dbReference type="PATRIC" id="fig|582515.4.peg.1967"/>
<sequence length="128" mass="13433">MGLVLTAYVALAATGMSIALARKAKRPRPRWLRPLHYGIGGTMVALVLLLLSIGVVGTLGHFGTLGHSLHLAAGLTAVVLVLVSAGSATQIGPKHPRARSLHVGINILLLLGFTWVGLTGWTVVQKYL</sequence>
<feature type="transmembrane region" description="Helical" evidence="1">
    <location>
        <begin position="37"/>
        <end position="59"/>
    </location>
</feature>
<evidence type="ECO:0000313" key="2">
    <source>
        <dbReference type="EMBL" id="ERN41656.1"/>
    </source>
</evidence>
<keyword evidence="1" id="KW-0472">Membrane</keyword>
<evidence type="ECO:0000313" key="3">
    <source>
        <dbReference type="Proteomes" id="UP000016960"/>
    </source>
</evidence>
<accession>U5DJ03</accession>
<dbReference type="STRING" id="582515.KR51_00017350"/>
<organism evidence="2 3">
    <name type="scientific">Rubidibacter lacunae KORDI 51-2</name>
    <dbReference type="NCBI Taxonomy" id="582515"/>
    <lineage>
        <taxon>Bacteria</taxon>
        <taxon>Bacillati</taxon>
        <taxon>Cyanobacteriota</taxon>
        <taxon>Cyanophyceae</taxon>
        <taxon>Oscillatoriophycideae</taxon>
        <taxon>Chroococcales</taxon>
        <taxon>Aphanothecaceae</taxon>
        <taxon>Rubidibacter</taxon>
    </lineage>
</organism>
<comment type="caution">
    <text evidence="2">The sequence shown here is derived from an EMBL/GenBank/DDBJ whole genome shotgun (WGS) entry which is preliminary data.</text>
</comment>
<dbReference type="EMBL" id="ASSJ01000046">
    <property type="protein sequence ID" value="ERN41656.1"/>
    <property type="molecule type" value="Genomic_DNA"/>
</dbReference>
<dbReference type="AlphaFoldDB" id="U5DJ03"/>
<evidence type="ECO:0000256" key="1">
    <source>
        <dbReference type="SAM" id="Phobius"/>
    </source>
</evidence>
<gene>
    <name evidence="2" type="ORF">KR51_00017350</name>
</gene>
<protein>
    <recommendedName>
        <fullName evidence="4">DUF4079 domain-containing protein</fullName>
    </recommendedName>
</protein>
<dbReference type="eggNOG" id="ENOG50316M1">
    <property type="taxonomic scope" value="Bacteria"/>
</dbReference>
<dbReference type="Pfam" id="PF13301">
    <property type="entry name" value="DUF4079"/>
    <property type="match status" value="1"/>
</dbReference>
<evidence type="ECO:0008006" key="4">
    <source>
        <dbReference type="Google" id="ProtNLM"/>
    </source>
</evidence>
<keyword evidence="1" id="KW-1133">Transmembrane helix</keyword>
<dbReference type="Proteomes" id="UP000016960">
    <property type="component" value="Unassembled WGS sequence"/>
</dbReference>
<dbReference type="InParanoid" id="U5DJ03"/>
<feature type="transmembrane region" description="Helical" evidence="1">
    <location>
        <begin position="71"/>
        <end position="91"/>
    </location>
</feature>
<name>U5DJ03_9CHRO</name>
<keyword evidence="1" id="KW-0812">Transmembrane</keyword>
<proteinExistence type="predicted"/>
<dbReference type="InterPro" id="IPR025067">
    <property type="entry name" value="DUF4079"/>
</dbReference>
<keyword evidence="3" id="KW-1185">Reference proteome</keyword>